<feature type="region of interest" description="Disordered" evidence="2">
    <location>
        <begin position="1454"/>
        <end position="1618"/>
    </location>
</feature>
<protein>
    <submittedName>
        <fullName evidence="4">(Atlantic silverside) hypothetical protein</fullName>
    </submittedName>
</protein>
<dbReference type="InterPro" id="IPR008936">
    <property type="entry name" value="Rho_GTPase_activation_prot"/>
</dbReference>
<feature type="region of interest" description="Disordered" evidence="2">
    <location>
        <begin position="581"/>
        <end position="601"/>
    </location>
</feature>
<evidence type="ECO:0000313" key="4">
    <source>
        <dbReference type="EMBL" id="CAG5875628.1"/>
    </source>
</evidence>
<dbReference type="GO" id="GO:0005938">
    <property type="term" value="C:cell cortex"/>
    <property type="evidence" value="ECO:0007669"/>
    <property type="project" value="TreeGrafter"/>
</dbReference>
<dbReference type="GO" id="GO:0015629">
    <property type="term" value="C:actin cytoskeleton"/>
    <property type="evidence" value="ECO:0007669"/>
    <property type="project" value="TreeGrafter"/>
</dbReference>
<keyword evidence="1" id="KW-0343">GTPase activation</keyword>
<dbReference type="PANTHER" id="PTHR15729:SF13">
    <property type="entry name" value="RHO GTPASE-ACTIVATING PROTEIN 32"/>
    <property type="match status" value="1"/>
</dbReference>
<evidence type="ECO:0000259" key="3">
    <source>
        <dbReference type="PROSITE" id="PS50238"/>
    </source>
</evidence>
<comment type="caution">
    <text evidence="4">The sequence shown here is derived from an EMBL/GenBank/DDBJ whole genome shotgun (WGS) entry which is preliminary data.</text>
</comment>
<organism evidence="4 5">
    <name type="scientific">Menidia menidia</name>
    <name type="common">Atlantic silverside</name>
    <dbReference type="NCBI Taxonomy" id="238744"/>
    <lineage>
        <taxon>Eukaryota</taxon>
        <taxon>Metazoa</taxon>
        <taxon>Chordata</taxon>
        <taxon>Craniata</taxon>
        <taxon>Vertebrata</taxon>
        <taxon>Euteleostomi</taxon>
        <taxon>Actinopterygii</taxon>
        <taxon>Neopterygii</taxon>
        <taxon>Teleostei</taxon>
        <taxon>Neoteleostei</taxon>
        <taxon>Acanthomorphata</taxon>
        <taxon>Ovalentaria</taxon>
        <taxon>Atherinomorphae</taxon>
        <taxon>Atheriniformes</taxon>
        <taxon>Atherinopsidae</taxon>
        <taxon>Menidiinae</taxon>
        <taxon>Menidia</taxon>
    </lineage>
</organism>
<dbReference type="SMART" id="SM00324">
    <property type="entry name" value="RhoGAP"/>
    <property type="match status" value="1"/>
</dbReference>
<dbReference type="OrthoDB" id="5873004at2759"/>
<dbReference type="Pfam" id="PF00620">
    <property type="entry name" value="RhoGAP"/>
    <property type="match status" value="1"/>
</dbReference>
<feature type="region of interest" description="Disordered" evidence="2">
    <location>
        <begin position="637"/>
        <end position="669"/>
    </location>
</feature>
<sequence length="1649" mass="178247">MCEAGVAVIGLHWASKKPFLPSLSPSSVSKKHGKLITFLRSFMKSRPTKQKLKQRGILRERVFGCDLGEHLLNSGHDVPQVLKSCTEFIEKHGVVDGIYRLSGIASNIQKLRHEFDSEQIPDLTKDVYIQDIHCVGSLCKLYFRELPNPLLTYQLYEKFSDAVSAATDEERLIKIHDVIQQLPPPHYRSKQIESACFSGTAAFMEVRIQSVVVEFILNHVDVLFSSKLSSLIREGAGHNSLSRPKSLLVSSPSTKLLTLEEAQARTQAQINSPVTEDSKYIEVGEGPAALQGKFHTVIEFPTERKRPPNKSKKSPVGSWRSFFNLGKSSSMSKRKLHRNPSEPNELKSMALPGGRGDTATLRSAKSEESLSSLHNVEGESKVYRPRRPRSSSDALSASFNGELLDSRQHCNSYDNLDATEDSDGDDGPICVPALISPPRSAGEDVDLSPPDIGMASLDFDPMSFQCSVPDTSYAFPLDDSPAGAEGSTLKRSPATICSKAKGSDLISASFLGGLSTPLLSTDCSLSEGERADSKKLTASFSYTDKPTQAVSPIKCAKTTTLASFATSELFSAETLDRNAAGQAVSSQPLSPPPRARDSPPLMGSVLLRAAEPSLTEAFQMELHSKLAAFDLANSRDVSGEDSVQQVPATSRHDHGGRNQSSPPPPDCSSAGPGPPAFVCVCSPRSSLPALSLTGCSVALPSCFSLFLIGVITPDSAKDLSPRSLSSAAPTSAPPPPPPPKNAACMLALALAESAQQVSSQSAQTPTLVSPSSLREQAPVHIPHFQRASEEGRSCSSPPNTTTTTAVASCYPPSSGPPVKPEQPGLTSRIPEPPDSAASPTAPPQTQPEAESTPPNTPLYKCSPLSSSANPTSPTRKSPERKQQVPVHSSSPSSPPASTPSSWKESKAPTQTGAEVKTTCIYGDWYIFRCVFVRFPHQVKGEDAAPSPLTPKPSEQPLPTAQKAKKTAVSLPQHQAAAQQPTPAPLSAQPPTQIHSQPHLSKASARVAPTSAEPSEKPWEAIKPVQPCTDSEKHNDCHGPKPPAPPVRTMESKLATAALSQSEASYHLFDQGSSAATLGDAQQPHPHSPRRSSTHQLAYLYHAKGEPVLIEPPGAAYYHQRPVPLGPPSIPHHYRADGAAPHSYASKSEPQIPYSTRVENRYSTLGPRSYHHSMKLRGNPRGVYVSPGPGHQGYSHDRAHGYPTIRRVHSLHVPSTIRSVPIQRTEVPPDDDMYFYHRPVYTCKSYQQPPQQASQTDYHVTQLQPYFENGRVQYRYSPYSGSGPLESPYYDIDPYGTVRVRHFHSYGGREAAAAAAASAAAAGRPGGKATGYHYLARHVLPPGKEHSFVSRDMPPGHGSKEAAAYLAWDAEEAERLRMHSIRRESRARMKVKGPVLSQYDNVGLFTPADMSGYETLHLRSKSDPGKAVLLAAESKDGRYLPRHMLSDPDVLLYMETDKHGHDGGPGDRSEALSKQGASKKGQSSHCPPAAASHGLSHQQDGEDGGRPKRQDYAGKRSGQLRYECPDPDHHQGKAPSFHQGADEQHGRSKAERSHSVREEQHYGQSQADPDRDYGYQKPGSKPVQSHYDNLDDYHPVPQPKAPAQKHGGSGPFPAPGFSASSRAYSTALGQGAFIQTELAMQRPEAEICTE</sequence>
<feature type="region of interest" description="Disordered" evidence="2">
    <location>
        <begin position="756"/>
        <end position="912"/>
    </location>
</feature>
<feature type="compositionally biased region" description="Basic and acidic residues" evidence="2">
    <location>
        <begin position="1498"/>
        <end position="1513"/>
    </location>
</feature>
<feature type="compositionally biased region" description="Polar residues" evidence="2">
    <location>
        <begin position="863"/>
        <end position="875"/>
    </location>
</feature>
<feature type="region of interest" description="Disordered" evidence="2">
    <location>
        <begin position="941"/>
        <end position="1045"/>
    </location>
</feature>
<dbReference type="GO" id="GO:0005096">
    <property type="term" value="F:GTPase activator activity"/>
    <property type="evidence" value="ECO:0007669"/>
    <property type="project" value="UniProtKB-KW"/>
</dbReference>
<reference evidence="4" key="1">
    <citation type="submission" date="2021-05" db="EMBL/GenBank/DDBJ databases">
        <authorList>
            <person name="Tigano A."/>
        </authorList>
    </citation>
    <scope>NUCLEOTIDE SEQUENCE</scope>
</reference>
<feature type="compositionally biased region" description="Basic and acidic residues" evidence="2">
    <location>
        <begin position="1539"/>
        <end position="1560"/>
    </location>
</feature>
<feature type="domain" description="Rho-GAP" evidence="3">
    <location>
        <begin position="65"/>
        <end position="256"/>
    </location>
</feature>
<dbReference type="SUPFAM" id="SSF48350">
    <property type="entry name" value="GTPase activation domain, GAP"/>
    <property type="match status" value="1"/>
</dbReference>
<evidence type="ECO:0000313" key="5">
    <source>
        <dbReference type="Proteomes" id="UP000677803"/>
    </source>
</evidence>
<dbReference type="Gene3D" id="1.10.555.10">
    <property type="entry name" value="Rho GTPase activation protein"/>
    <property type="match status" value="1"/>
</dbReference>
<proteinExistence type="predicted"/>
<feature type="compositionally biased region" description="Pro residues" evidence="2">
    <location>
        <begin position="731"/>
        <end position="740"/>
    </location>
</feature>
<dbReference type="PANTHER" id="PTHR15729">
    <property type="entry name" value="CDC42 GTPASE-ACTIVATING PROTEIN"/>
    <property type="match status" value="1"/>
</dbReference>
<feature type="compositionally biased region" description="Low complexity" evidence="2">
    <location>
        <begin position="969"/>
        <end position="992"/>
    </location>
</feature>
<keyword evidence="5" id="KW-1185">Reference proteome</keyword>
<accession>A0A8S4AP23</accession>
<feature type="compositionally biased region" description="Low complexity" evidence="2">
    <location>
        <begin position="1472"/>
        <end position="1483"/>
    </location>
</feature>
<feature type="region of interest" description="Disordered" evidence="2">
    <location>
        <begin position="412"/>
        <end position="447"/>
    </location>
</feature>
<dbReference type="InterPro" id="IPR051576">
    <property type="entry name" value="PX-Rho_GAP"/>
</dbReference>
<feature type="compositionally biased region" description="Basic and acidic residues" evidence="2">
    <location>
        <begin position="1454"/>
        <end position="1470"/>
    </location>
</feature>
<dbReference type="PROSITE" id="PS50238">
    <property type="entry name" value="RHOGAP"/>
    <property type="match status" value="1"/>
</dbReference>
<dbReference type="FunFam" id="1.10.555.10:FF:000085">
    <property type="entry name" value="Rho GTPase-activating protein-like protein"/>
    <property type="match status" value="1"/>
</dbReference>
<dbReference type="GO" id="GO:0007264">
    <property type="term" value="P:small GTPase-mediated signal transduction"/>
    <property type="evidence" value="ECO:0007669"/>
    <property type="project" value="TreeGrafter"/>
</dbReference>
<feature type="compositionally biased region" description="Polar residues" evidence="2">
    <location>
        <begin position="764"/>
        <end position="774"/>
    </location>
</feature>
<feature type="region of interest" description="Disordered" evidence="2">
    <location>
        <begin position="717"/>
        <end position="741"/>
    </location>
</feature>
<dbReference type="InterPro" id="IPR000198">
    <property type="entry name" value="RhoGAP_dom"/>
</dbReference>
<feature type="region of interest" description="Disordered" evidence="2">
    <location>
        <begin position="298"/>
        <end position="395"/>
    </location>
</feature>
<evidence type="ECO:0000256" key="2">
    <source>
        <dbReference type="SAM" id="MobiDB-lite"/>
    </source>
</evidence>
<evidence type="ECO:0000256" key="1">
    <source>
        <dbReference type="ARBA" id="ARBA00022468"/>
    </source>
</evidence>
<feature type="compositionally biased region" description="Acidic residues" evidence="2">
    <location>
        <begin position="417"/>
        <end position="426"/>
    </location>
</feature>
<dbReference type="GO" id="GO:0001650">
    <property type="term" value="C:fibrillar center"/>
    <property type="evidence" value="ECO:0007669"/>
    <property type="project" value="TreeGrafter"/>
</dbReference>
<dbReference type="Proteomes" id="UP000677803">
    <property type="component" value="Unassembled WGS sequence"/>
</dbReference>
<dbReference type="EMBL" id="CAJRST010004446">
    <property type="protein sequence ID" value="CAG5875628.1"/>
    <property type="molecule type" value="Genomic_DNA"/>
</dbReference>
<name>A0A8S4AP23_9TELE</name>
<dbReference type="GO" id="GO:0005654">
    <property type="term" value="C:nucleoplasm"/>
    <property type="evidence" value="ECO:0007669"/>
    <property type="project" value="TreeGrafter"/>
</dbReference>
<dbReference type="GO" id="GO:0005794">
    <property type="term" value="C:Golgi apparatus"/>
    <property type="evidence" value="ECO:0007669"/>
    <property type="project" value="TreeGrafter"/>
</dbReference>
<gene>
    <name evidence="4" type="ORF">MMEN_LOCUS5327</name>
</gene>
<feature type="compositionally biased region" description="Basic and acidic residues" evidence="2">
    <location>
        <begin position="1029"/>
        <end position="1038"/>
    </location>
</feature>
<feature type="compositionally biased region" description="Low complexity" evidence="2">
    <location>
        <begin position="721"/>
        <end position="730"/>
    </location>
</feature>